<dbReference type="InterPro" id="IPR032687">
    <property type="entry name" value="AraC-type_N"/>
</dbReference>
<keyword evidence="1" id="KW-0805">Transcription regulation</keyword>
<accession>A0ABS7E4F4</accession>
<evidence type="ECO:0000313" key="5">
    <source>
        <dbReference type="EMBL" id="MBW8184567.1"/>
    </source>
</evidence>
<dbReference type="SUPFAM" id="SSF46689">
    <property type="entry name" value="Homeodomain-like"/>
    <property type="match status" value="1"/>
</dbReference>
<evidence type="ECO:0000256" key="3">
    <source>
        <dbReference type="ARBA" id="ARBA00023163"/>
    </source>
</evidence>
<dbReference type="InterPro" id="IPR018060">
    <property type="entry name" value="HTH_AraC"/>
</dbReference>
<dbReference type="SMART" id="SM00342">
    <property type="entry name" value="HTH_ARAC"/>
    <property type="match status" value="1"/>
</dbReference>
<dbReference type="PANTHER" id="PTHR47894:SF1">
    <property type="entry name" value="HTH-TYPE TRANSCRIPTIONAL REGULATOR VQSM"/>
    <property type="match status" value="1"/>
</dbReference>
<dbReference type="PANTHER" id="PTHR47894">
    <property type="entry name" value="HTH-TYPE TRANSCRIPTIONAL REGULATOR GADX"/>
    <property type="match status" value="1"/>
</dbReference>
<proteinExistence type="predicted"/>
<keyword evidence="3" id="KW-0804">Transcription</keyword>
<dbReference type="Gene3D" id="1.10.10.60">
    <property type="entry name" value="Homeodomain-like"/>
    <property type="match status" value="1"/>
</dbReference>
<dbReference type="RefSeq" id="WP_220110067.1">
    <property type="nucleotide sequence ID" value="NZ_JAHZST010000008.1"/>
</dbReference>
<evidence type="ECO:0000256" key="1">
    <source>
        <dbReference type="ARBA" id="ARBA00023015"/>
    </source>
</evidence>
<dbReference type="EMBL" id="JAHZST010000008">
    <property type="protein sequence ID" value="MBW8184567.1"/>
    <property type="molecule type" value="Genomic_DNA"/>
</dbReference>
<reference evidence="5 6" key="1">
    <citation type="submission" date="2021-07" db="EMBL/GenBank/DDBJ databases">
        <title>Shewanella sp. nov, isolated from SCS.</title>
        <authorList>
            <person name="Cao W.R."/>
        </authorList>
    </citation>
    <scope>NUCLEOTIDE SEQUENCE [LARGE SCALE GENOMIC DNA]</scope>
    <source>
        <strain evidence="5 6">NR704-98</strain>
    </source>
</reference>
<keyword evidence="2" id="KW-0238">DNA-binding</keyword>
<name>A0ABS7E4F4_9GAMM</name>
<dbReference type="Proteomes" id="UP001195963">
    <property type="component" value="Unassembled WGS sequence"/>
</dbReference>
<evidence type="ECO:0000259" key="4">
    <source>
        <dbReference type="PROSITE" id="PS01124"/>
    </source>
</evidence>
<dbReference type="Pfam" id="PF12833">
    <property type="entry name" value="HTH_18"/>
    <property type="match status" value="1"/>
</dbReference>
<protein>
    <submittedName>
        <fullName evidence="5">AraC family transcriptional regulator</fullName>
    </submittedName>
</protein>
<feature type="domain" description="HTH araC/xylS-type" evidence="4">
    <location>
        <begin position="238"/>
        <end position="335"/>
    </location>
</feature>
<comment type="caution">
    <text evidence="5">The sequence shown here is derived from an EMBL/GenBank/DDBJ whole genome shotgun (WGS) entry which is preliminary data.</text>
</comment>
<dbReference type="PROSITE" id="PS01124">
    <property type="entry name" value="HTH_ARAC_FAMILY_2"/>
    <property type="match status" value="1"/>
</dbReference>
<evidence type="ECO:0000313" key="6">
    <source>
        <dbReference type="Proteomes" id="UP001195963"/>
    </source>
</evidence>
<gene>
    <name evidence="5" type="ORF">K0625_12880</name>
</gene>
<dbReference type="InterPro" id="IPR009057">
    <property type="entry name" value="Homeodomain-like_sf"/>
</dbReference>
<organism evidence="5 6">
    <name type="scientific">Shewanella nanhaiensis</name>
    <dbReference type="NCBI Taxonomy" id="2864872"/>
    <lineage>
        <taxon>Bacteria</taxon>
        <taxon>Pseudomonadati</taxon>
        <taxon>Pseudomonadota</taxon>
        <taxon>Gammaproteobacteria</taxon>
        <taxon>Alteromonadales</taxon>
        <taxon>Shewanellaceae</taxon>
        <taxon>Shewanella</taxon>
    </lineage>
</organism>
<sequence>MKNLIVSHNYFTLISGYLNRVKQQYSGTDRASNQKESDPLEERSVYLIEDIEKLIVQILSVSDDLSFGLALGENIHPSDYGLVGYALMNCPDLNTALSLSSKYKPVMNQAFESCFIQGERESSYQVRPKFDEAYLTSLVELDFASGIQLAKLLVDKQDLPKLKLQQVNFQHGPLSSPSDYQRVFNCPVHFHQERSEIIIANSVLALPVRSANPAILDMLLRKIDKAVKSYSLGQSFSSKVISYVSKHQQDIPSAKQAASDFNISLSTLKKHLMSEGRNYSEICDSIRKNMAIKMVTDPKTQIKAIYSSLNFSSSSAFNRAFKRWTSMTPTEYRHKMSLSSK</sequence>
<dbReference type="Pfam" id="PF12625">
    <property type="entry name" value="Arabinose_bd"/>
    <property type="match status" value="1"/>
</dbReference>
<keyword evidence="6" id="KW-1185">Reference proteome</keyword>
<evidence type="ECO:0000256" key="2">
    <source>
        <dbReference type="ARBA" id="ARBA00023125"/>
    </source>
</evidence>